<dbReference type="Pfam" id="PF00109">
    <property type="entry name" value="ketoacyl-synt"/>
    <property type="match status" value="1"/>
</dbReference>
<evidence type="ECO:0000256" key="2">
    <source>
        <dbReference type="ARBA" id="ARBA00022516"/>
    </source>
</evidence>
<feature type="region of interest" description="Disordered" evidence="9">
    <location>
        <begin position="1"/>
        <end position="22"/>
    </location>
</feature>
<dbReference type="Gene3D" id="3.40.47.10">
    <property type="match status" value="1"/>
</dbReference>
<proteinExistence type="predicted"/>
<gene>
    <name evidence="11" type="ORF">OSB1V03_LOCUS17204</name>
</gene>
<dbReference type="EMBL" id="CAJPIZ010020336">
    <property type="protein sequence ID" value="CAG2117251.1"/>
    <property type="molecule type" value="Genomic_DNA"/>
</dbReference>
<evidence type="ECO:0000256" key="9">
    <source>
        <dbReference type="SAM" id="MobiDB-lite"/>
    </source>
</evidence>
<keyword evidence="4" id="KW-0521">NADP</keyword>
<evidence type="ECO:0000256" key="3">
    <source>
        <dbReference type="ARBA" id="ARBA00022832"/>
    </source>
</evidence>
<dbReference type="PANTHER" id="PTHR43775">
    <property type="entry name" value="FATTY ACID SYNTHASE"/>
    <property type="match status" value="1"/>
</dbReference>
<dbReference type="InterPro" id="IPR050091">
    <property type="entry name" value="PKS_NRPS_Biosynth_Enz"/>
</dbReference>
<keyword evidence="7" id="KW-0275">Fatty acid biosynthesis</keyword>
<evidence type="ECO:0000256" key="1">
    <source>
        <dbReference type="ARBA" id="ARBA00022450"/>
    </source>
</evidence>
<keyword evidence="8" id="KW-0511">Multifunctional enzyme</keyword>
<evidence type="ECO:0000259" key="10">
    <source>
        <dbReference type="PROSITE" id="PS52004"/>
    </source>
</evidence>
<dbReference type="InterPro" id="IPR014030">
    <property type="entry name" value="Ketoacyl_synth_N"/>
</dbReference>
<accession>A0A7R9LAD8</accession>
<organism evidence="11">
    <name type="scientific">Medioppia subpectinata</name>
    <dbReference type="NCBI Taxonomy" id="1979941"/>
    <lineage>
        <taxon>Eukaryota</taxon>
        <taxon>Metazoa</taxon>
        <taxon>Ecdysozoa</taxon>
        <taxon>Arthropoda</taxon>
        <taxon>Chelicerata</taxon>
        <taxon>Arachnida</taxon>
        <taxon>Acari</taxon>
        <taxon>Acariformes</taxon>
        <taxon>Sarcoptiformes</taxon>
        <taxon>Oribatida</taxon>
        <taxon>Brachypylina</taxon>
        <taxon>Oppioidea</taxon>
        <taxon>Oppiidae</taxon>
        <taxon>Medioppia</taxon>
    </lineage>
</organism>
<dbReference type="Proteomes" id="UP000759131">
    <property type="component" value="Unassembled WGS sequence"/>
</dbReference>
<dbReference type="InterPro" id="IPR016039">
    <property type="entry name" value="Thiolase-like"/>
</dbReference>
<dbReference type="GO" id="GO:0004312">
    <property type="term" value="F:fatty acid synthase activity"/>
    <property type="evidence" value="ECO:0007669"/>
    <property type="project" value="TreeGrafter"/>
</dbReference>
<dbReference type="PANTHER" id="PTHR43775:SF7">
    <property type="entry name" value="FATTY ACID SYNTHASE"/>
    <property type="match status" value="1"/>
</dbReference>
<dbReference type="EMBL" id="OC874911">
    <property type="protein sequence ID" value="CAD7638015.1"/>
    <property type="molecule type" value="Genomic_DNA"/>
</dbReference>
<name>A0A7R9LAD8_9ACAR</name>
<protein>
    <recommendedName>
        <fullName evidence="10">Ketosynthase family 3 (KS3) domain-containing protein</fullName>
    </recommendedName>
</protein>
<reference evidence="11" key="1">
    <citation type="submission" date="2020-11" db="EMBL/GenBank/DDBJ databases">
        <authorList>
            <person name="Tran Van P."/>
        </authorList>
    </citation>
    <scope>NUCLEOTIDE SEQUENCE</scope>
</reference>
<dbReference type="SUPFAM" id="SSF53901">
    <property type="entry name" value="Thiolase-like"/>
    <property type="match status" value="1"/>
</dbReference>
<dbReference type="GO" id="GO:0016491">
    <property type="term" value="F:oxidoreductase activity"/>
    <property type="evidence" value="ECO:0007669"/>
    <property type="project" value="UniProtKB-KW"/>
</dbReference>
<feature type="non-terminal residue" evidence="11">
    <location>
        <position position="1"/>
    </location>
</feature>
<keyword evidence="3" id="KW-0276">Fatty acid metabolism</keyword>
<keyword evidence="12" id="KW-1185">Reference proteome</keyword>
<feature type="domain" description="Ketosynthase family 3 (KS3)" evidence="10">
    <location>
        <begin position="42"/>
        <end position="156"/>
    </location>
</feature>
<dbReference type="OrthoDB" id="6538045at2759"/>
<evidence type="ECO:0000256" key="7">
    <source>
        <dbReference type="ARBA" id="ARBA00023160"/>
    </source>
</evidence>
<dbReference type="InterPro" id="IPR020841">
    <property type="entry name" value="PKS_Beta-ketoAc_synthase_dom"/>
</dbReference>
<evidence type="ECO:0000256" key="6">
    <source>
        <dbReference type="ARBA" id="ARBA00023098"/>
    </source>
</evidence>
<dbReference type="PROSITE" id="PS52004">
    <property type="entry name" value="KS3_2"/>
    <property type="match status" value="1"/>
</dbReference>
<dbReference type="AlphaFoldDB" id="A0A7R9LAD8"/>
<sequence length="156" mass="17400">MDFDTNNNAPIDPRFAEGSEGMSTAVEYARPETRRKPVYDMNDDIVISGIAGRFPESDNMDEYADNLFKNIDMVTEDDRRWPIDLNSGIVGRSGKLKEIDKFDSVFFSTFGLLADAMDPQARILLETTYEAICDAGINPQTLRGSRTGVYVGINTV</sequence>
<evidence type="ECO:0000313" key="11">
    <source>
        <dbReference type="EMBL" id="CAD7638015.1"/>
    </source>
</evidence>
<evidence type="ECO:0000256" key="5">
    <source>
        <dbReference type="ARBA" id="ARBA00023002"/>
    </source>
</evidence>
<keyword evidence="5" id="KW-0560">Oxidoreductase</keyword>
<keyword evidence="1" id="KW-0596">Phosphopantetheine</keyword>
<evidence type="ECO:0000256" key="4">
    <source>
        <dbReference type="ARBA" id="ARBA00022857"/>
    </source>
</evidence>
<dbReference type="GO" id="GO:0006633">
    <property type="term" value="P:fatty acid biosynthetic process"/>
    <property type="evidence" value="ECO:0007669"/>
    <property type="project" value="UniProtKB-KW"/>
</dbReference>
<evidence type="ECO:0000313" key="12">
    <source>
        <dbReference type="Proteomes" id="UP000759131"/>
    </source>
</evidence>
<keyword evidence="6" id="KW-0443">Lipid metabolism</keyword>
<evidence type="ECO:0000256" key="8">
    <source>
        <dbReference type="ARBA" id="ARBA00023268"/>
    </source>
</evidence>
<keyword evidence="2" id="KW-0444">Lipid biosynthesis</keyword>